<dbReference type="EMBL" id="JAHTGR010000009">
    <property type="protein sequence ID" value="MBV6322857.1"/>
    <property type="molecule type" value="Genomic_DNA"/>
</dbReference>
<feature type="chain" id="PRO_5041447786" description="PASTA domain-containing protein" evidence="1">
    <location>
        <begin position="26"/>
        <end position="232"/>
    </location>
</feature>
<accession>A0AA41L625</accession>
<evidence type="ECO:0008006" key="6">
    <source>
        <dbReference type="Google" id="ProtNLM"/>
    </source>
</evidence>
<dbReference type="Proteomes" id="UP001162889">
    <property type="component" value="Unassembled WGS sequence"/>
</dbReference>
<gene>
    <name evidence="2" type="ORF">KVP70_18150</name>
    <name evidence="3" type="ORF">L1274_001638</name>
</gene>
<keyword evidence="5" id="KW-1185">Reference proteome</keyword>
<name>A0AA41L625_9BURK</name>
<comment type="caution">
    <text evidence="2">The sequence shown here is derived from an EMBL/GenBank/DDBJ whole genome shotgun (WGS) entry which is preliminary data.</text>
</comment>
<feature type="signal peptide" evidence="1">
    <location>
        <begin position="1"/>
        <end position="25"/>
    </location>
</feature>
<organism evidence="2 4">
    <name type="scientific">Duganella violaceipulchra</name>
    <dbReference type="NCBI Taxonomy" id="2849652"/>
    <lineage>
        <taxon>Bacteria</taxon>
        <taxon>Pseudomonadati</taxon>
        <taxon>Pseudomonadota</taxon>
        <taxon>Betaproteobacteria</taxon>
        <taxon>Burkholderiales</taxon>
        <taxon>Oxalobacteraceae</taxon>
        <taxon>Telluria group</taxon>
        <taxon>Duganella</taxon>
    </lineage>
</organism>
<reference evidence="3" key="2">
    <citation type="submission" date="2022-03" db="EMBL/GenBank/DDBJ databases">
        <title>Genome Encyclopedia of Bacteria and Archaea VI: Functional Genomics of Type Strains.</title>
        <authorList>
            <person name="Whitman W."/>
        </authorList>
    </citation>
    <scope>NUCLEOTIDE SEQUENCE</scope>
    <source>
        <strain evidence="3">HSC-15S17</strain>
    </source>
</reference>
<sequence>MKNRKCLPTAAAALIALSLAGPAFGQAKAGDIVGLKLGMSPDEVRAALKAHDATMKIVDLASWNARPGVPASLAKIRGCSSAIPNGPCKDEIVVTFGHLSKKALFLTRVLKLGNGVLQQAAVDSLVEKYGQPTFRSSPASLLWTYTPTGAPITTTDCAVSAQSPIESITPQPQCGASTSANIIPGPGALAAEIHVATYEGKRLVDERALLVAAVKAHQEEAERAAKGNKVKL</sequence>
<evidence type="ECO:0000313" key="5">
    <source>
        <dbReference type="Proteomes" id="UP001162889"/>
    </source>
</evidence>
<evidence type="ECO:0000313" key="4">
    <source>
        <dbReference type="Proteomes" id="UP001155901"/>
    </source>
</evidence>
<evidence type="ECO:0000256" key="1">
    <source>
        <dbReference type="SAM" id="SignalP"/>
    </source>
</evidence>
<evidence type="ECO:0000313" key="2">
    <source>
        <dbReference type="EMBL" id="MBV6322857.1"/>
    </source>
</evidence>
<reference evidence="2" key="1">
    <citation type="submission" date="2021-07" db="EMBL/GenBank/DDBJ databases">
        <title>Characterization of violacein-producing bacteria and related species.</title>
        <authorList>
            <person name="Wilson H.S."/>
            <person name="De Leon M.E."/>
        </authorList>
    </citation>
    <scope>NUCLEOTIDE SEQUENCE</scope>
    <source>
        <strain evidence="2">HSC-15S17</strain>
    </source>
</reference>
<protein>
    <recommendedName>
        <fullName evidence="6">PASTA domain-containing protein</fullName>
    </recommendedName>
</protein>
<dbReference type="RefSeq" id="WP_217943600.1">
    <property type="nucleotide sequence ID" value="NZ_JAHTGR010000009.1"/>
</dbReference>
<keyword evidence="1" id="KW-0732">Signal</keyword>
<dbReference type="AlphaFoldDB" id="A0AA41L625"/>
<proteinExistence type="predicted"/>
<dbReference type="EMBL" id="JALJZU010000003">
    <property type="protein sequence ID" value="MCP2007938.1"/>
    <property type="molecule type" value="Genomic_DNA"/>
</dbReference>
<evidence type="ECO:0000313" key="3">
    <source>
        <dbReference type="EMBL" id="MCP2007938.1"/>
    </source>
</evidence>
<dbReference type="Proteomes" id="UP001155901">
    <property type="component" value="Unassembled WGS sequence"/>
</dbReference>